<feature type="region of interest" description="Disordered" evidence="5">
    <location>
        <begin position="2605"/>
        <end position="2637"/>
    </location>
</feature>
<feature type="chain" id="PRO_5012900698" evidence="6">
    <location>
        <begin position="20"/>
        <end position="3210"/>
    </location>
</feature>
<organism evidence="9 10">
    <name type="scientific">Diploscapter pachys</name>
    <dbReference type="NCBI Taxonomy" id="2018661"/>
    <lineage>
        <taxon>Eukaryota</taxon>
        <taxon>Metazoa</taxon>
        <taxon>Ecdysozoa</taxon>
        <taxon>Nematoda</taxon>
        <taxon>Chromadorea</taxon>
        <taxon>Rhabditida</taxon>
        <taxon>Rhabditina</taxon>
        <taxon>Rhabditomorpha</taxon>
        <taxon>Rhabditoidea</taxon>
        <taxon>Rhabditidae</taxon>
        <taxon>Diploscapter</taxon>
    </lineage>
</organism>
<dbReference type="InterPro" id="IPR036880">
    <property type="entry name" value="Kunitz_BPTI_sf"/>
</dbReference>
<feature type="region of interest" description="Disordered" evidence="5">
    <location>
        <begin position="2313"/>
        <end position="2357"/>
    </location>
</feature>
<dbReference type="SUPFAM" id="SSF57362">
    <property type="entry name" value="BPTI-like"/>
    <property type="match status" value="9"/>
</dbReference>
<evidence type="ECO:0000256" key="2">
    <source>
        <dbReference type="ARBA" id="ARBA00022900"/>
    </source>
</evidence>
<protein>
    <submittedName>
        <fullName evidence="9">Uncharacterized protein</fullName>
    </submittedName>
</protein>
<feature type="region of interest" description="Disordered" evidence="5">
    <location>
        <begin position="1953"/>
        <end position="1989"/>
    </location>
</feature>
<dbReference type="PROSITE" id="PS00280">
    <property type="entry name" value="BPTI_KUNITZ_1"/>
    <property type="match status" value="6"/>
</dbReference>
<gene>
    <name evidence="9" type="ORF">WR25_11985</name>
</gene>
<feature type="compositionally biased region" description="Acidic residues" evidence="5">
    <location>
        <begin position="1109"/>
        <end position="1118"/>
    </location>
</feature>
<evidence type="ECO:0000313" key="9">
    <source>
        <dbReference type="EMBL" id="PAV69501.1"/>
    </source>
</evidence>
<feature type="disulfide bond" evidence="4">
    <location>
        <begin position="212"/>
        <end position="219"/>
    </location>
</feature>
<feature type="compositionally biased region" description="Low complexity" evidence="5">
    <location>
        <begin position="1098"/>
        <end position="1108"/>
    </location>
</feature>
<feature type="compositionally biased region" description="Basic and acidic residues" evidence="5">
    <location>
        <begin position="3193"/>
        <end position="3210"/>
    </location>
</feature>
<feature type="compositionally biased region" description="Low complexity" evidence="5">
    <location>
        <begin position="2610"/>
        <end position="2621"/>
    </location>
</feature>
<feature type="compositionally biased region" description="Acidic residues" evidence="5">
    <location>
        <begin position="1276"/>
        <end position="1293"/>
    </location>
</feature>
<feature type="region of interest" description="Disordered" evidence="5">
    <location>
        <begin position="3154"/>
        <end position="3210"/>
    </location>
</feature>
<comment type="caution">
    <text evidence="9">The sequence shown here is derived from an EMBL/GenBank/DDBJ whole genome shotgun (WGS) entry which is preliminary data.</text>
</comment>
<feature type="compositionally biased region" description="Polar residues" evidence="5">
    <location>
        <begin position="880"/>
        <end position="891"/>
    </location>
</feature>
<dbReference type="Pfam" id="PF14625">
    <property type="entry name" value="Lustrin_cystein"/>
    <property type="match status" value="3"/>
</dbReference>
<feature type="compositionally biased region" description="Low complexity" evidence="5">
    <location>
        <begin position="897"/>
        <end position="907"/>
    </location>
</feature>
<feature type="region of interest" description="Disordered" evidence="5">
    <location>
        <begin position="2196"/>
        <end position="2222"/>
    </location>
</feature>
<dbReference type="InterPro" id="IPR006150">
    <property type="entry name" value="Cys_repeat_1"/>
</dbReference>
<dbReference type="FunFam" id="4.10.410.10:FF:000020">
    <property type="entry name" value="Collagen, type VI, alpha 3"/>
    <property type="match status" value="4"/>
</dbReference>
<feature type="compositionally biased region" description="Polar residues" evidence="5">
    <location>
        <begin position="2109"/>
        <end position="2124"/>
    </location>
</feature>
<accession>A0A2A2K6H7</accession>
<feature type="compositionally biased region" description="Low complexity" evidence="5">
    <location>
        <begin position="1970"/>
        <end position="1984"/>
    </location>
</feature>
<evidence type="ECO:0000256" key="1">
    <source>
        <dbReference type="ARBA" id="ARBA00022690"/>
    </source>
</evidence>
<dbReference type="SMART" id="SM00289">
    <property type="entry name" value="WR1"/>
    <property type="match status" value="4"/>
</dbReference>
<dbReference type="PANTHER" id="PTHR10083:SF374">
    <property type="entry name" value="BPTI_KUNITZ INHIBITOR DOMAIN-CONTAINING PROTEIN"/>
    <property type="match status" value="1"/>
</dbReference>
<feature type="signal peptide" evidence="6">
    <location>
        <begin position="1"/>
        <end position="19"/>
    </location>
</feature>
<feature type="compositionally biased region" description="Low complexity" evidence="5">
    <location>
        <begin position="138"/>
        <end position="156"/>
    </location>
</feature>
<feature type="domain" description="BPTI/Kunitz inhibitor" evidence="7">
    <location>
        <begin position="2544"/>
        <end position="2594"/>
    </location>
</feature>
<feature type="domain" description="BPTI/Kunitz inhibitor" evidence="7">
    <location>
        <begin position="694"/>
        <end position="744"/>
    </location>
</feature>
<evidence type="ECO:0000259" key="7">
    <source>
        <dbReference type="PROSITE" id="PS50279"/>
    </source>
</evidence>
<dbReference type="CDD" id="cd00109">
    <property type="entry name" value="Kunitz-type"/>
    <property type="match status" value="6"/>
</dbReference>
<dbReference type="SMART" id="SM00131">
    <property type="entry name" value="KU"/>
    <property type="match status" value="9"/>
</dbReference>
<comment type="caution">
    <text evidence="4">Lacks conserved residue(s) required for the propagation of feature annotation.</text>
</comment>
<dbReference type="Gene3D" id="4.10.410.10">
    <property type="entry name" value="Pancreatic trypsin inhibitor Kunitz domain"/>
    <property type="match status" value="9"/>
</dbReference>
<feature type="compositionally biased region" description="Low complexity" evidence="5">
    <location>
        <begin position="87"/>
        <end position="109"/>
    </location>
</feature>
<feature type="compositionally biased region" description="Polar residues" evidence="5">
    <location>
        <begin position="2138"/>
        <end position="2155"/>
    </location>
</feature>
<dbReference type="SUPFAM" id="SSF57610">
    <property type="entry name" value="Thyroglobulin type-1 domain"/>
    <property type="match status" value="1"/>
</dbReference>
<dbReference type="InterPro" id="IPR028150">
    <property type="entry name" value="Lustrin_cystein"/>
</dbReference>
<evidence type="ECO:0000259" key="8">
    <source>
        <dbReference type="PROSITE" id="PS51162"/>
    </source>
</evidence>
<feature type="region of interest" description="Disordered" evidence="5">
    <location>
        <begin position="867"/>
        <end position="943"/>
    </location>
</feature>
<dbReference type="InterPro" id="IPR020901">
    <property type="entry name" value="Prtase_inh_Kunz-CS"/>
</dbReference>
<dbReference type="PRINTS" id="PR00759">
    <property type="entry name" value="BASICPTASE"/>
</dbReference>
<evidence type="ECO:0000256" key="5">
    <source>
        <dbReference type="SAM" id="MobiDB-lite"/>
    </source>
</evidence>
<dbReference type="PROSITE" id="PS51162">
    <property type="entry name" value="THYROGLOBULIN_1_2"/>
    <property type="match status" value="1"/>
</dbReference>
<dbReference type="InterPro" id="IPR036857">
    <property type="entry name" value="Thyroglobulin_1_sf"/>
</dbReference>
<dbReference type="SMART" id="SM00211">
    <property type="entry name" value="TY"/>
    <property type="match status" value="1"/>
</dbReference>
<feature type="compositionally biased region" description="Acidic residues" evidence="5">
    <location>
        <begin position="2196"/>
        <end position="2205"/>
    </location>
</feature>
<evidence type="ECO:0000256" key="4">
    <source>
        <dbReference type="PROSITE-ProRule" id="PRU00500"/>
    </source>
</evidence>
<feature type="region of interest" description="Disordered" evidence="5">
    <location>
        <begin position="1191"/>
        <end position="1301"/>
    </location>
</feature>
<feature type="compositionally biased region" description="Basic residues" evidence="5">
    <location>
        <begin position="1955"/>
        <end position="1969"/>
    </location>
</feature>
<keyword evidence="2" id="KW-0722">Serine protease inhibitor</keyword>
<dbReference type="Pfam" id="PF00086">
    <property type="entry name" value="Thyroglobulin_1"/>
    <property type="match status" value="1"/>
</dbReference>
<keyword evidence="6" id="KW-0732">Signal</keyword>
<feature type="domain" description="BPTI/Kunitz inhibitor" evidence="7">
    <location>
        <begin position="567"/>
        <end position="617"/>
    </location>
</feature>
<dbReference type="GO" id="GO:0005615">
    <property type="term" value="C:extracellular space"/>
    <property type="evidence" value="ECO:0007669"/>
    <property type="project" value="TreeGrafter"/>
</dbReference>
<feature type="compositionally biased region" description="Acidic residues" evidence="5">
    <location>
        <begin position="3176"/>
        <end position="3192"/>
    </location>
</feature>
<feature type="domain" description="BPTI/Kunitz inhibitor" evidence="7">
    <location>
        <begin position="2897"/>
        <end position="2947"/>
    </location>
</feature>
<feature type="region of interest" description="Disordered" evidence="5">
    <location>
        <begin position="87"/>
        <end position="162"/>
    </location>
</feature>
<dbReference type="Proteomes" id="UP000218231">
    <property type="component" value="Unassembled WGS sequence"/>
</dbReference>
<feature type="region of interest" description="Disordered" evidence="5">
    <location>
        <begin position="1731"/>
        <end position="1755"/>
    </location>
</feature>
<feature type="compositionally biased region" description="Polar residues" evidence="5">
    <location>
        <begin position="441"/>
        <end position="458"/>
    </location>
</feature>
<feature type="domain" description="BPTI/Kunitz inhibitor" evidence="7">
    <location>
        <begin position="2481"/>
        <end position="2531"/>
    </location>
</feature>
<dbReference type="InterPro" id="IPR000716">
    <property type="entry name" value="Thyroglobulin_1"/>
</dbReference>
<feature type="region of interest" description="Disordered" evidence="5">
    <location>
        <begin position="424"/>
        <end position="549"/>
    </location>
</feature>
<dbReference type="CDD" id="cd00191">
    <property type="entry name" value="TY"/>
    <property type="match status" value="1"/>
</dbReference>
<feature type="region of interest" description="Disordered" evidence="5">
    <location>
        <begin position="2661"/>
        <end position="2691"/>
    </location>
</feature>
<feature type="domain" description="BPTI/Kunitz inhibitor" evidence="7">
    <location>
        <begin position="257"/>
        <end position="307"/>
    </location>
</feature>
<keyword evidence="10" id="KW-1185">Reference proteome</keyword>
<dbReference type="InterPro" id="IPR002223">
    <property type="entry name" value="Kunitz_BPTI"/>
</dbReference>
<feature type="compositionally biased region" description="Polar residues" evidence="5">
    <location>
        <begin position="2328"/>
        <end position="2349"/>
    </location>
</feature>
<dbReference type="EMBL" id="LIAE01009495">
    <property type="protein sequence ID" value="PAV69501.1"/>
    <property type="molecule type" value="Genomic_DNA"/>
</dbReference>
<feature type="compositionally biased region" description="Polar residues" evidence="5">
    <location>
        <begin position="466"/>
        <end position="476"/>
    </location>
</feature>
<feature type="region of interest" description="Disordered" evidence="5">
    <location>
        <begin position="1086"/>
        <end position="1130"/>
    </location>
</feature>
<reference evidence="9 10" key="1">
    <citation type="journal article" date="2017" name="Curr. Biol.">
        <title>Genome architecture and evolution of a unichromosomal asexual nematode.</title>
        <authorList>
            <person name="Fradin H."/>
            <person name="Zegar C."/>
            <person name="Gutwein M."/>
            <person name="Lucas J."/>
            <person name="Kovtun M."/>
            <person name="Corcoran D."/>
            <person name="Baugh L.R."/>
            <person name="Kiontke K."/>
            <person name="Gunsalus K."/>
            <person name="Fitch D.H."/>
            <person name="Piano F."/>
        </authorList>
    </citation>
    <scope>NUCLEOTIDE SEQUENCE [LARGE SCALE GENOMIC DNA]</scope>
    <source>
        <strain evidence="9">PF1309</strain>
    </source>
</reference>
<keyword evidence="3 4" id="KW-1015">Disulfide bond</keyword>
<feature type="compositionally biased region" description="Acidic residues" evidence="5">
    <location>
        <begin position="2622"/>
        <end position="2637"/>
    </location>
</feature>
<feature type="region of interest" description="Disordered" evidence="5">
    <location>
        <begin position="1356"/>
        <end position="1562"/>
    </location>
</feature>
<proteinExistence type="predicted"/>
<feature type="region of interest" description="Disordered" evidence="5">
    <location>
        <begin position="2001"/>
        <end position="2155"/>
    </location>
</feature>
<dbReference type="Pfam" id="PF00014">
    <property type="entry name" value="Kunitz_BPTI"/>
    <property type="match status" value="9"/>
</dbReference>
<feature type="compositionally biased region" description="Low complexity" evidence="5">
    <location>
        <begin position="2209"/>
        <end position="2222"/>
    </location>
</feature>
<dbReference type="PROSITE" id="PS00484">
    <property type="entry name" value="THYROGLOBULIN_1_1"/>
    <property type="match status" value="1"/>
</dbReference>
<dbReference type="GO" id="GO:0004867">
    <property type="term" value="F:serine-type endopeptidase inhibitor activity"/>
    <property type="evidence" value="ECO:0007669"/>
    <property type="project" value="UniProtKB-KW"/>
</dbReference>
<feature type="compositionally biased region" description="Low complexity" evidence="5">
    <location>
        <begin position="1381"/>
        <end position="1396"/>
    </location>
</feature>
<evidence type="ECO:0000256" key="3">
    <source>
        <dbReference type="ARBA" id="ARBA00023157"/>
    </source>
</evidence>
<feature type="compositionally biased region" description="Polar residues" evidence="5">
    <location>
        <begin position="1744"/>
        <end position="1755"/>
    </location>
</feature>
<feature type="domain" description="BPTI/Kunitz inhibitor" evidence="7">
    <location>
        <begin position="373"/>
        <end position="423"/>
    </location>
</feature>
<evidence type="ECO:0000256" key="6">
    <source>
        <dbReference type="SAM" id="SignalP"/>
    </source>
</evidence>
<feature type="domain" description="BPTI/Kunitz inhibitor" evidence="7">
    <location>
        <begin position="957"/>
        <end position="1007"/>
    </location>
</feature>
<dbReference type="Gene3D" id="4.10.800.10">
    <property type="entry name" value="Thyroglobulin type-1"/>
    <property type="match status" value="1"/>
</dbReference>
<name>A0A2A2K6H7_9BILA</name>
<dbReference type="OrthoDB" id="4473401at2759"/>
<feature type="domain" description="BPTI/Kunitz inhibitor" evidence="7">
    <location>
        <begin position="633"/>
        <end position="683"/>
    </location>
</feature>
<dbReference type="PROSITE" id="PS50279">
    <property type="entry name" value="BPTI_KUNITZ_2"/>
    <property type="match status" value="9"/>
</dbReference>
<feature type="compositionally biased region" description="Low complexity" evidence="5">
    <location>
        <begin position="477"/>
        <end position="523"/>
    </location>
</feature>
<feature type="region of interest" description="Disordered" evidence="5">
    <location>
        <begin position="2963"/>
        <end position="2984"/>
    </location>
</feature>
<feature type="compositionally biased region" description="Pro residues" evidence="5">
    <location>
        <begin position="1360"/>
        <end position="1372"/>
    </location>
</feature>
<dbReference type="STRING" id="2018661.A0A2A2K6H7"/>
<dbReference type="PANTHER" id="PTHR10083">
    <property type="entry name" value="KUNITZ-TYPE PROTEASE INHIBITOR-RELATED"/>
    <property type="match status" value="1"/>
</dbReference>
<feature type="compositionally biased region" description="Low complexity" evidence="5">
    <location>
        <begin position="1420"/>
        <end position="1450"/>
    </location>
</feature>
<feature type="compositionally biased region" description="Polar residues" evidence="5">
    <location>
        <begin position="1262"/>
        <end position="1271"/>
    </location>
</feature>
<feature type="compositionally biased region" description="Polar residues" evidence="5">
    <location>
        <begin position="1086"/>
        <end position="1097"/>
    </location>
</feature>
<feature type="compositionally biased region" description="Basic and acidic residues" evidence="5">
    <location>
        <begin position="2679"/>
        <end position="2691"/>
    </location>
</feature>
<feature type="compositionally biased region" description="Acidic residues" evidence="5">
    <location>
        <begin position="525"/>
        <end position="539"/>
    </location>
</feature>
<keyword evidence="1" id="KW-0646">Protease inhibitor</keyword>
<feature type="domain" description="Thyroglobulin type-1" evidence="8">
    <location>
        <begin position="178"/>
        <end position="242"/>
    </location>
</feature>
<feature type="compositionally biased region" description="Low complexity" evidence="5">
    <location>
        <begin position="1510"/>
        <end position="1550"/>
    </location>
</feature>
<sequence length="3210" mass="352949">MRGWSVLLVAAALGTASVSIDPCKRQPFRGRCSSINGEAPKRSQFVLRYYMRNSECVSYPFGHCANDPDEPKLYRYKEECEDACISSNSKSGTTSGSNIEQTSTTVSQSSEKEKIAKMEFLDTNLKPSSEEPKPPSVQPTTTEPSTTTSSSSASTTTPPPQSLEVSIQLLLPWENRRPAKCETRRAAASSASIKGGFVPACTASGEFEKIQCEPDGRQCFCVNERGIEMPNTRTNNGEKPDCEKIQSVSTSQLAKDCSGAPMRGPCQSYMTRFYYDENDQKCKKFTYSGCGGTGNNYETQMACESRCAPPPIGLARCEKGEPLKTSIGVPVNCAKERCPPDYKCSVVQQSSVCCPDTVKTPVGEQTFSNSDACNLPKERGPCDKYELRFYFNPEIKECKYFFWGGCGGNGNNFESANACEATCLPESEQSSEESREAENSVGSRYTQRPFTIRTTQGIRITPNGPPSNASDKNGQGTTASRRTTTYRTYPTTTRRTTTQSTTRRTVTSAPRTLPTRSRQTTTTVNEDEYEEGEFEEEGAENGKNPPPAEPLPVPAIPDAILLEVNRCLHPKDPGPCKGSFVRWHWNADKKFCDVFTYNGCGGNGNNFASREECLAICHKEVAPVVVPDFTSVCNNDVDAGECNGVFQRFAFDTETGECRPFTYGGCGGNGNNFATMSECRNRCEKDSETTSSPCDNEIEIGECSQVFARFGYDKTFNDCRQFTYGGCGGNENNFPTIQECRKTCVKKPCPPTPQCDLSRCQLVNDRNGCPFCSCPPIKQSSESNTTTEQPIDITTEEQLLSTRLTTSTVKPSTQTTTVPYDMSTAHIFIARVATTRGSGNCPAMNAADCEEPCIIITNRLGCQECKCPAESSGPEGPSRITGSRVQTTRVPTRQDARPPASSSASAGPPSPPSSFRPQAPGTNARANSAKTIPGIDKNSIPLSNLPDNISNNIKEKCLQPVDPGPCNHFIERWYFNTASGHCQNFNYGGCAGNHNHFFTQKECEIHCARFLRGGVRTSSSVSTSTSRTSSVAAVRISTNQQKHATAASRYFKPPPPTVRVYTTTTGKTTTHRPPPTLKVVRINLSTTTKPQLESGDNSSTIISGSTSESSEEEVEVTEEASSTSVIDKVRSENKFMPDDLLSTDEEDIESTTLKLKKLESSTESTSTRSPDSIELESLILDEEILKNVLQKRADDNGTEVLEKTGAPKNAPEITSSSKSEEEVEIKEETTVVNELLSDNSTASSDAPVAKKIDSRKALKNLEASSEIQNIHSSNSTEEEEEESPFSDLSDENDGVPRTYAITKQKVEEAKSHMDFVDSMIAAPILPLSQIKRPPLPAAKAQGAKTQSAYEPIMDAMAPPAYEPPFDNRPPPDLMTNPYDNSDSSTTTTTVATTTTSEWNPYVEETTTTEWNPYVEKSTTTEKTTPSTSATTQQTTTTSRPTTTTTRRVTTPTPPPTLKPYEYPYEETEPPPSPTTTTTRRTTTTVRTTTRPRPPPVTTPPYEYEEESYEEPTTTTRRTTTTTRRTYPTTTTRKTTTTQPYVPEESPYEPETTPPYVPPTTRRTTPQPYFEETPYEAPSPPGNTGYEMAQITNYNPSPPRNTYGGLSPPVDPTYFSYNSQDKGKKLFAVNQVPQGRGILGQLPIQQIPRNGFQFGQQQFRPAFPQQQFRPQPNPNNKNFDNLNRQFLQRPPIQNNNFNRAPVLPPPQQSNRNPNLPILIKPIVSQQKVPDFKPEQFPKNPLDNRPTATRKPTPSTTRMKEWWEIAEEEERAFWATSKATDLPPTLVTHSSNIRRADPRNRNRLELVQPATSRPIQARRANLPTLVHGVPTSTPWWIDENAEYEDDEDFTTRRPWKPYAKYQKQQTTRRPYPTTSRRPMVQGIRTFLNGKYDGHWYSEIEPEVEVEPYTGPWIPGIRVNRNTGEIIDKLSDEEFAQKFSTSKTQPTTPKPIRVVTKTTKKPVTKQTKKVTKKTTPTTTTAPYTNTVGKESFPKAEDYIESIGTDEAVSSEEDGTKSLSPAGDKTDEALLAKSPVVAGTRTRIAEPVAPPQSENGAHPPGSDSSTGTPLDEEAHEPGFKPEAPAAIPPADSSVEGIEDESVEQLPPEIDDSVSPTTHKPNFTTTDSNNHNDDGNKAKKITNVASSNKTTKSLAAGTKSTAETLPPHVISTLTDLMNKATENLTTLEDNAQSAESEFAEESSEAFDDELNTQSSLVPPTTTVVPSSTEDPLKKAVFANHGVENVEIDPAFAHLQDITQLEDKYPREKVIKETLEVKSMQEAELRPRTHGVKTDAGERQQLKRIEIAPRGTLTHQHIAASHDSAPDKAKSVTRVDTPSADGNDSTPQITGTNSEFDPPPAPVLISTGMQNEEEAMADLSDWSLEQHNGNVAPPGGFPEVNAAGRSIFEPDETLPDPADLVAAGREPVPRRPTGIAQAPAPELKDLEAPTTKVPTATEAQTTIVQSSSSQTTTNNNIKQILDPAVICNQPPDAGTCSAYVPRWFYNAQSGQCEQFSYGSCGGNMNNFADRSDCEQACISSRISPTLPKRCQLEKHSGSGKGYHVKWYFNMKNLRCEQFVYEGQEGNDNRFERLADCEAICTAPKTGVIKQTTASVTTTSEPTTPTTEPESDSEYEEKETEDDADLTQFLSGTGENVLPEAQQNIDNVVSGKKPLPPAAQGARTHRKEESGNKKEYKAEPISAKLKPLSEPDFASANLNQPVVAPSPPVEIDYTLGGRKVQPARKAHGLPNFNGQDAIDFTDGKPDAERMLSCPNGRLELKYPDGRPVNCLPGKNQCPERSVCYFNGLDFFCCPNDDDPYDKHVFGGYDGEEAKHGYKIFGKLNIRRLMDEVPLRARRRRATSERFDMDSAVAPMRFDSETKPHTVSRALRMKPKAPTRGNPMCIEPVIVGSCAEAHLRYFYDRGTDTCRLFHYSGCDGNGNNFGSLEDCQRLCVLNFEGLQDRLAEAVESEAETTTTTRKPAPPGKCPDDATPLGGSAPVLCGNSTESIACPEGYYCSGGPPDICCPVQTTEQQKEEAAQHFSPYGFVASQSNLPRGFSRHTFLSPPKFMCPDASDPMMDPNGQPVQCGAGFDGMKLCPRGYYCAIDSEKNSRLCCPLFGQASRIPAEEMAAPYYKKQKVESRERKRMPASIVEDIEAIATDDAEQNQQSQIRPAELPAAAQEEEQGDMTTDEYQDEPGEFKHLKIKTENPEVKNG</sequence>
<evidence type="ECO:0000313" key="10">
    <source>
        <dbReference type="Proteomes" id="UP000218231"/>
    </source>
</evidence>
<feature type="compositionally biased region" description="Low complexity" evidence="5">
    <location>
        <begin position="1474"/>
        <end position="1490"/>
    </location>
</feature>
<dbReference type="InterPro" id="IPR050098">
    <property type="entry name" value="TFPI/VKTCI-like"/>
</dbReference>
<feature type="compositionally biased region" description="Basic and acidic residues" evidence="5">
    <location>
        <begin position="110"/>
        <end position="120"/>
    </location>
</feature>